<dbReference type="EMBL" id="NAJP01000097">
    <property type="protein sequence ID" value="TKA31243.1"/>
    <property type="molecule type" value="Genomic_DNA"/>
</dbReference>
<evidence type="ECO:0000313" key="2">
    <source>
        <dbReference type="Proteomes" id="UP000310066"/>
    </source>
</evidence>
<dbReference type="OrthoDB" id="3873243at2759"/>
<proteinExistence type="predicted"/>
<comment type="caution">
    <text evidence="1">The sequence shown here is derived from an EMBL/GenBank/DDBJ whole genome shotgun (WGS) entry which is preliminary data.</text>
</comment>
<organism evidence="1 2">
    <name type="scientific">Friedmanniomyces endolithicus</name>
    <dbReference type="NCBI Taxonomy" id="329885"/>
    <lineage>
        <taxon>Eukaryota</taxon>
        <taxon>Fungi</taxon>
        <taxon>Dikarya</taxon>
        <taxon>Ascomycota</taxon>
        <taxon>Pezizomycotina</taxon>
        <taxon>Dothideomycetes</taxon>
        <taxon>Dothideomycetidae</taxon>
        <taxon>Mycosphaerellales</taxon>
        <taxon>Teratosphaeriaceae</taxon>
        <taxon>Friedmanniomyces</taxon>
    </lineage>
</organism>
<protein>
    <submittedName>
        <fullName evidence="1">Uncharacterized protein</fullName>
    </submittedName>
</protein>
<name>A0A4U0U7N4_9PEZI</name>
<sequence length="235" mass="26146">MCDPCWGVADFRLRGLERRRLVRQVVARGPSGRNRPRYLRRISGIKTLLCKFCEADEIELYKRQIALGAIPPPMNHDRWEETCTCQKARLRTPVGGKYCIQCRARVLHAICATANLERGRRNLLARNRGGALVLAGPALRARRVAKGKDIACRCGRDTVEATPNPKVLQCLCCNGVTIDRSQVKDLRITQANIARRSALPAGHKDALPVLRFAGHIGGMLNLGLPAVNVNNNRKR</sequence>
<accession>A0A4U0U7N4</accession>
<reference evidence="1 2" key="1">
    <citation type="submission" date="2017-03" db="EMBL/GenBank/DDBJ databases">
        <title>Genomes of endolithic fungi from Antarctica.</title>
        <authorList>
            <person name="Coleine C."/>
            <person name="Masonjones S."/>
            <person name="Stajich J.E."/>
        </authorList>
    </citation>
    <scope>NUCLEOTIDE SEQUENCE [LARGE SCALE GENOMIC DNA]</scope>
    <source>
        <strain evidence="1 2">CCFEE 5311</strain>
    </source>
</reference>
<evidence type="ECO:0000313" key="1">
    <source>
        <dbReference type="EMBL" id="TKA31243.1"/>
    </source>
</evidence>
<dbReference type="AlphaFoldDB" id="A0A4U0U7N4"/>
<dbReference type="Proteomes" id="UP000310066">
    <property type="component" value="Unassembled WGS sequence"/>
</dbReference>
<gene>
    <name evidence="1" type="ORF">B0A54_15298</name>
</gene>